<reference evidence="1 2" key="1">
    <citation type="submission" date="2021-03" db="EMBL/GenBank/DDBJ databases">
        <title>Lysobacter sp. nov. isolated from soil of gangwondo yeongwol, south Korea.</title>
        <authorList>
            <person name="Kim K.R."/>
            <person name="Kim K.H."/>
            <person name="Jeon C.O."/>
        </authorList>
    </citation>
    <scope>NUCLEOTIDE SEQUENCE [LARGE SCALE GENOMIC DNA]</scope>
    <source>
        <strain evidence="1 2">R19</strain>
    </source>
</reference>
<gene>
    <name evidence="1" type="ORF">I8J32_011315</name>
</gene>
<accession>A0A974XYT7</accession>
<organism evidence="1 2">
    <name type="scientific">Agrilutibacter solisilvae</name>
    <dbReference type="NCBI Taxonomy" id="2763317"/>
    <lineage>
        <taxon>Bacteria</taxon>
        <taxon>Pseudomonadati</taxon>
        <taxon>Pseudomonadota</taxon>
        <taxon>Gammaproteobacteria</taxon>
        <taxon>Lysobacterales</taxon>
        <taxon>Lysobacteraceae</taxon>
        <taxon>Agrilutibacter</taxon>
    </lineage>
</organism>
<dbReference type="RefSeq" id="WP_200612145.1">
    <property type="nucleotide sequence ID" value="NZ_CP071518.1"/>
</dbReference>
<evidence type="ECO:0000313" key="2">
    <source>
        <dbReference type="Proteomes" id="UP000639274"/>
    </source>
</evidence>
<evidence type="ECO:0000313" key="1">
    <source>
        <dbReference type="EMBL" id="QSX77355.1"/>
    </source>
</evidence>
<dbReference type="Proteomes" id="UP000639274">
    <property type="component" value="Chromosome"/>
</dbReference>
<sequence length="211" mass="22703">MLLASAAAQSQAASKDAARFVPDGMRVEAELATDLTGDGRPDLAFIAGNDETRVLRVLARFRVEAAPGQEAVEDLEPIDSMTLEVTPLGPGTLSARKGVLIVEDLVGGTTATAATYRFRFDPAEDRMRLIGIDAERYSRTNSHGGIELSWNLLNGAHLVQSSRLAEGAADDGAYRFSTPQRTVQKVEKVFMDATPNPDELIDNEIAAQMAE</sequence>
<protein>
    <recommendedName>
        <fullName evidence="3">VCBS repeat-containing protein</fullName>
    </recommendedName>
</protein>
<dbReference type="KEGG" id="lsf:I8J32_011315"/>
<proteinExistence type="predicted"/>
<dbReference type="AlphaFoldDB" id="A0A974XYT7"/>
<keyword evidence="2" id="KW-1185">Reference proteome</keyword>
<evidence type="ECO:0008006" key="3">
    <source>
        <dbReference type="Google" id="ProtNLM"/>
    </source>
</evidence>
<dbReference type="EMBL" id="CP071518">
    <property type="protein sequence ID" value="QSX77355.1"/>
    <property type="molecule type" value="Genomic_DNA"/>
</dbReference>
<name>A0A974XYT7_9GAMM</name>